<dbReference type="RefSeq" id="WP_269033071.1">
    <property type="nucleotide sequence ID" value="NZ_CP114040.1"/>
</dbReference>
<evidence type="ECO:0008006" key="3">
    <source>
        <dbReference type="Google" id="ProtNLM"/>
    </source>
</evidence>
<name>A0ABY7GV92_9BACT</name>
<protein>
    <recommendedName>
        <fullName evidence="3">Ig-like domain-containing protein</fullName>
    </recommendedName>
</protein>
<evidence type="ECO:0000313" key="2">
    <source>
        <dbReference type="Proteomes" id="UP001164459"/>
    </source>
</evidence>
<accession>A0ABY7GV92</accession>
<gene>
    <name evidence="1" type="ORF">O0S08_31540</name>
</gene>
<sequence>MLGRGMFITAGLFTGVSVAGCDDPVGEAELARIAEDGEPALALAATREDAELARAEAVDDLTAPQPDPAALTIDGAGFVHVQSDGDIDGPTGTEGAWNKSGGGVTSTRLSLGRYWVFFTGWNGTYANAQVVAFGNTAAVHCKLEGTLTGSASLASAIVECYDSAGTQVDSAFKLLVDKRSGAGDHGAYTFVNSAGTVDSNRTWNSTGSAISASKTGTGAYSVTLTGQTVANVGVHVTETDNNSNRCVIGSWGTTTVNVRCFDSAGNAADTGFYLDRQTVTMIDLYSGTSTIGAHSFVSAGAPNASFTAVNGNCPQNPPPTLTTAASGNEVIVTLPAAEFPGGGSNAKFNVLPLVTAHGSAGDQCLVRAWNVDSAGTATVTIRCFDKLGAVINANSAGKAFAFSISNEWEPFC</sequence>
<dbReference type="PROSITE" id="PS51257">
    <property type="entry name" value="PROKAR_LIPOPROTEIN"/>
    <property type="match status" value="1"/>
</dbReference>
<reference evidence="1" key="1">
    <citation type="submission" date="2022-11" db="EMBL/GenBank/DDBJ databases">
        <title>Minimal conservation of predation-associated metabolite biosynthetic gene clusters underscores biosynthetic potential of Myxococcota including descriptions for ten novel species: Archangium lansinium sp. nov., Myxococcus landrumus sp. nov., Nannocystis bai.</title>
        <authorList>
            <person name="Ahearne A."/>
            <person name="Stevens C."/>
            <person name="Dowd S."/>
        </authorList>
    </citation>
    <scope>NUCLEOTIDE SEQUENCE</scope>
    <source>
        <strain evidence="1">Fl3</strain>
    </source>
</reference>
<proteinExistence type="predicted"/>
<organism evidence="1 2">
    <name type="scientific">Nannocystis punicea</name>
    <dbReference type="NCBI Taxonomy" id="2995304"/>
    <lineage>
        <taxon>Bacteria</taxon>
        <taxon>Pseudomonadati</taxon>
        <taxon>Myxococcota</taxon>
        <taxon>Polyangia</taxon>
        <taxon>Nannocystales</taxon>
        <taxon>Nannocystaceae</taxon>
        <taxon>Nannocystis</taxon>
    </lineage>
</organism>
<keyword evidence="2" id="KW-1185">Reference proteome</keyword>
<evidence type="ECO:0000313" key="1">
    <source>
        <dbReference type="EMBL" id="WAS90744.1"/>
    </source>
</evidence>
<dbReference type="EMBL" id="CP114040">
    <property type="protein sequence ID" value="WAS90744.1"/>
    <property type="molecule type" value="Genomic_DNA"/>
</dbReference>
<dbReference type="Proteomes" id="UP001164459">
    <property type="component" value="Chromosome"/>
</dbReference>